<feature type="chain" id="PRO_5045035880" description="DUF6160 domain-containing protein" evidence="1">
    <location>
        <begin position="22"/>
        <end position="355"/>
    </location>
</feature>
<sequence>MKKFTKLVLATSVAFSANAMAMQAMDDASLSETTGQDGLTIGIGISKIAIEKLFIHDNDGLKDGYNLVDTTAGTSTPQTAGAGAIVIRGTSDTAITDADRVNPTTTAHHGVLIGANYDDNGAYLLPSRNLADLVIDSDAGNGNPFINVAAQVSGLDIKIGRIGVTASGADNPDSIRRGGTGVVNDIISGLEVKTGVMNANIQLGAAPQGAMIKMNTKMIGGLEINNLGILDNSTKNKAVGLVGTTAVTTREAGEIFVESIKITDAESNDLTISQNISVFNDAYVGATGSTLGKAAHVRIVSNDTGAKDQYIKGIHLGNREARSSIGDMEVQGLQTFYSPAQNTYTKGAIITISGH</sequence>
<dbReference type="Proteomes" id="UP000018465">
    <property type="component" value="Unassembled WGS sequence"/>
</dbReference>
<feature type="signal peptide" evidence="1">
    <location>
        <begin position="1"/>
        <end position="21"/>
    </location>
</feature>
<dbReference type="Pfam" id="PF19657">
    <property type="entry name" value="DUF6160"/>
    <property type="match status" value="1"/>
</dbReference>
<evidence type="ECO:0000313" key="4">
    <source>
        <dbReference type="Proteomes" id="UP000018465"/>
    </source>
</evidence>
<dbReference type="InterPro" id="IPR046158">
    <property type="entry name" value="DUF6160"/>
</dbReference>
<keyword evidence="4" id="KW-1185">Reference proteome</keyword>
<organism evidence="3 4">
    <name type="scientific">Acinetobacter lwoffii NCTC 5866 = CIP 64.10 = NIPH 512</name>
    <dbReference type="NCBI Taxonomy" id="981327"/>
    <lineage>
        <taxon>Bacteria</taxon>
        <taxon>Pseudomonadati</taxon>
        <taxon>Pseudomonadota</taxon>
        <taxon>Gammaproteobacteria</taxon>
        <taxon>Moraxellales</taxon>
        <taxon>Moraxellaceae</taxon>
        <taxon>Acinetobacter</taxon>
    </lineage>
</organism>
<gene>
    <name evidence="3" type="ORF">P800_00014</name>
</gene>
<reference evidence="3 4" key="1">
    <citation type="submission" date="2013-10" db="EMBL/GenBank/DDBJ databases">
        <title>The Genome Sequence of Acinetobacter lwoffii NIPH 512.</title>
        <authorList>
            <consortium name="The Broad Institute Genomics Platform"/>
            <consortium name="The Broad Institute Genome Sequencing Center for Infectious Disease"/>
            <person name="Cerqueira G."/>
            <person name="Feldgarden M."/>
            <person name="Courvalin P."/>
            <person name="Grillot-Courvalin C."/>
            <person name="Clermont D."/>
            <person name="Rocha E."/>
            <person name="Yoon E.-J."/>
            <person name="Nemec A."/>
            <person name="Young S.K."/>
            <person name="Zeng Q."/>
            <person name="Gargeya S."/>
            <person name="Fitzgerald M."/>
            <person name="Abouelleil A."/>
            <person name="Alvarado L."/>
            <person name="Berlin A.M."/>
            <person name="Chapman S.B."/>
            <person name="Gainer-Dewar J."/>
            <person name="Goldberg J."/>
            <person name="Gnerre S."/>
            <person name="Griggs A."/>
            <person name="Gujja S."/>
            <person name="Hansen M."/>
            <person name="Howarth C."/>
            <person name="Imamovic A."/>
            <person name="Ireland A."/>
            <person name="Larimer J."/>
            <person name="McCowan C."/>
            <person name="Murphy C."/>
            <person name="Pearson M."/>
            <person name="Poon T.W."/>
            <person name="Priest M."/>
            <person name="Roberts A."/>
            <person name="Saif S."/>
            <person name="Shea T."/>
            <person name="Sykes S."/>
            <person name="Wortman J."/>
            <person name="Nusbaum C."/>
            <person name="Birren B."/>
        </authorList>
    </citation>
    <scope>NUCLEOTIDE SEQUENCE [LARGE SCALE GENOMIC DNA]</scope>
    <source>
        <strain evidence="3 4">NIPH 512</strain>
    </source>
</reference>
<proteinExistence type="predicted"/>
<evidence type="ECO:0000256" key="1">
    <source>
        <dbReference type="SAM" id="SignalP"/>
    </source>
</evidence>
<dbReference type="EMBL" id="AYHO01000001">
    <property type="protein sequence ID" value="ESJ96880.1"/>
    <property type="molecule type" value="Genomic_DNA"/>
</dbReference>
<evidence type="ECO:0000313" key="3">
    <source>
        <dbReference type="EMBL" id="ESJ96880.1"/>
    </source>
</evidence>
<comment type="caution">
    <text evidence="3">The sequence shown here is derived from an EMBL/GenBank/DDBJ whole genome shotgun (WGS) entry which is preliminary data.</text>
</comment>
<keyword evidence="1" id="KW-0732">Signal</keyword>
<evidence type="ECO:0000259" key="2">
    <source>
        <dbReference type="Pfam" id="PF19657"/>
    </source>
</evidence>
<accession>A0ABN0Q280</accession>
<name>A0ABN0Q280_ACILW</name>
<dbReference type="RefSeq" id="WP_004646029.1">
    <property type="nucleotide sequence ID" value="NZ_KI530561.1"/>
</dbReference>
<protein>
    <recommendedName>
        <fullName evidence="2">DUF6160 domain-containing protein</fullName>
    </recommendedName>
</protein>
<feature type="domain" description="DUF6160" evidence="2">
    <location>
        <begin position="1"/>
        <end position="60"/>
    </location>
</feature>